<dbReference type="RefSeq" id="WP_386098270.1">
    <property type="nucleotide sequence ID" value="NZ_JBHUOZ010000003.1"/>
</dbReference>
<comment type="subcellular location">
    <subcellularLocation>
        <location evidence="1">Cell outer membrane</location>
    </subcellularLocation>
</comment>
<keyword evidence="3 6" id="KW-0732">Signal</keyword>
<feature type="signal peptide" evidence="6">
    <location>
        <begin position="1"/>
        <end position="18"/>
    </location>
</feature>
<evidence type="ECO:0000256" key="5">
    <source>
        <dbReference type="ARBA" id="ARBA00023237"/>
    </source>
</evidence>
<evidence type="ECO:0000256" key="1">
    <source>
        <dbReference type="ARBA" id="ARBA00004442"/>
    </source>
</evidence>
<dbReference type="SUPFAM" id="SSF48452">
    <property type="entry name" value="TPR-like"/>
    <property type="match status" value="1"/>
</dbReference>
<comment type="similarity">
    <text evidence="2">Belongs to the SusD family.</text>
</comment>
<sequence length="487" mass="55032">MKLRKISIYLLSALLLTACKKSFLEKSPDNRTEINTVEKIAQLVSTAYPSYDYYTFTEAASDNSEDKGDGVGSVNDIISSYYTWQDYVGAGTNTSTNYWNGCYSAIAAANQALEVIENGNFGNAALPYKGEALVARAYAHHMLAILFAQPYKKGTDNSSLGIPYVTKPETVLLANYTRGTVQSTYDNIEKDLTEGLKLLDDSKYSVPKYHFTKAAANAFASRFYLFKQDWAKVIEHANATVPSNDFASLLRPISGEYRTIGYEQYRTDFTKTTQKPTLLLANNYSTYQRIYTSPRYGYGAKLVKMFETNGTVAGKALRHWILNYGQPHYTTYKWREYFFYATASTGYPYIQSILLTVDETLMNRAEAYAELEQYDNALKDINTFYSVRLNAYNPTSDAITLAKINTYYSISDPKAGIVRTILDAKKAEFLQEGIRWFDIVRRGLTVTKNIYAPSGEESFIELGPNDLRRVFQLPQEVKLAGLELNPR</sequence>
<evidence type="ECO:0000256" key="3">
    <source>
        <dbReference type="ARBA" id="ARBA00022729"/>
    </source>
</evidence>
<evidence type="ECO:0000256" key="2">
    <source>
        <dbReference type="ARBA" id="ARBA00006275"/>
    </source>
</evidence>
<dbReference type="Gene3D" id="1.25.40.390">
    <property type="match status" value="1"/>
</dbReference>
<keyword evidence="10" id="KW-1185">Reference proteome</keyword>
<dbReference type="Pfam" id="PF14322">
    <property type="entry name" value="SusD-like_3"/>
    <property type="match status" value="1"/>
</dbReference>
<dbReference type="InterPro" id="IPR012944">
    <property type="entry name" value="SusD_RagB_dom"/>
</dbReference>
<dbReference type="InterPro" id="IPR033985">
    <property type="entry name" value="SusD-like_N"/>
</dbReference>
<dbReference type="PROSITE" id="PS51257">
    <property type="entry name" value="PROKAR_LIPOPROTEIN"/>
    <property type="match status" value="1"/>
</dbReference>
<feature type="chain" id="PRO_5047109551" evidence="6">
    <location>
        <begin position="19"/>
        <end position="487"/>
    </location>
</feature>
<keyword evidence="5" id="KW-0998">Cell outer membrane</keyword>
<feature type="domain" description="RagB/SusD" evidence="7">
    <location>
        <begin position="355"/>
        <end position="452"/>
    </location>
</feature>
<keyword evidence="4" id="KW-0472">Membrane</keyword>
<gene>
    <name evidence="9" type="ORF">ACFS6H_10995</name>
</gene>
<proteinExistence type="inferred from homology"/>
<evidence type="ECO:0000313" key="10">
    <source>
        <dbReference type="Proteomes" id="UP001597511"/>
    </source>
</evidence>
<evidence type="ECO:0000259" key="8">
    <source>
        <dbReference type="Pfam" id="PF14322"/>
    </source>
</evidence>
<protein>
    <submittedName>
        <fullName evidence="9">RagB/SusD family nutrient uptake outer membrane protein</fullName>
    </submittedName>
</protein>
<evidence type="ECO:0000256" key="6">
    <source>
        <dbReference type="SAM" id="SignalP"/>
    </source>
</evidence>
<reference evidence="10" key="1">
    <citation type="journal article" date="2019" name="Int. J. Syst. Evol. Microbiol.">
        <title>The Global Catalogue of Microorganisms (GCM) 10K type strain sequencing project: providing services to taxonomists for standard genome sequencing and annotation.</title>
        <authorList>
            <consortium name="The Broad Institute Genomics Platform"/>
            <consortium name="The Broad Institute Genome Sequencing Center for Infectious Disease"/>
            <person name="Wu L."/>
            <person name="Ma J."/>
        </authorList>
    </citation>
    <scope>NUCLEOTIDE SEQUENCE [LARGE SCALE GENOMIC DNA]</scope>
    <source>
        <strain evidence="10">KCTC 23299</strain>
    </source>
</reference>
<dbReference type="Pfam" id="PF07980">
    <property type="entry name" value="SusD_RagB"/>
    <property type="match status" value="1"/>
</dbReference>
<evidence type="ECO:0000256" key="4">
    <source>
        <dbReference type="ARBA" id="ARBA00023136"/>
    </source>
</evidence>
<dbReference type="Proteomes" id="UP001597511">
    <property type="component" value="Unassembled WGS sequence"/>
</dbReference>
<evidence type="ECO:0000313" key="9">
    <source>
        <dbReference type="EMBL" id="MFD2920239.1"/>
    </source>
</evidence>
<feature type="domain" description="SusD-like N-terminal" evidence="8">
    <location>
        <begin position="23"/>
        <end position="225"/>
    </location>
</feature>
<dbReference type="InterPro" id="IPR011990">
    <property type="entry name" value="TPR-like_helical_dom_sf"/>
</dbReference>
<name>A0ABW6A4J2_9BACT</name>
<organism evidence="9 10">
    <name type="scientific">Terrimonas rubra</name>
    <dbReference type="NCBI Taxonomy" id="1035890"/>
    <lineage>
        <taxon>Bacteria</taxon>
        <taxon>Pseudomonadati</taxon>
        <taxon>Bacteroidota</taxon>
        <taxon>Chitinophagia</taxon>
        <taxon>Chitinophagales</taxon>
        <taxon>Chitinophagaceae</taxon>
        <taxon>Terrimonas</taxon>
    </lineage>
</organism>
<comment type="caution">
    <text evidence="9">The sequence shown here is derived from an EMBL/GenBank/DDBJ whole genome shotgun (WGS) entry which is preliminary data.</text>
</comment>
<accession>A0ABW6A4J2</accession>
<dbReference type="EMBL" id="JBHUOZ010000003">
    <property type="protein sequence ID" value="MFD2920239.1"/>
    <property type="molecule type" value="Genomic_DNA"/>
</dbReference>
<evidence type="ECO:0000259" key="7">
    <source>
        <dbReference type="Pfam" id="PF07980"/>
    </source>
</evidence>